<reference evidence="2 3" key="1">
    <citation type="submission" date="2018-05" db="EMBL/GenBank/DDBJ databases">
        <title>Genomic Encyclopedia of Type Strains, Phase IV (KMG-IV): sequencing the most valuable type-strain genomes for metagenomic binning, comparative biology and taxonomic classification.</title>
        <authorList>
            <person name="Goeker M."/>
        </authorList>
    </citation>
    <scope>NUCLEOTIDE SEQUENCE [LARGE SCALE GENOMIC DNA]</scope>
    <source>
        <strain evidence="2 3">DSM 44704</strain>
    </source>
</reference>
<dbReference type="OrthoDB" id="4564526at2"/>
<dbReference type="RefSeq" id="WP_110293444.1">
    <property type="nucleotide sequence ID" value="NZ_QJKF01000002.1"/>
</dbReference>
<sequence length="94" mass="10199">MATREITVTVAKSEWRTLRAAAECAGMSLEAYVSWGVRLLALESGTAGATRRLSAPQSPAAPRPPKVVDEPESVAWAETFTERLAHRADGFRDD</sequence>
<evidence type="ECO:0000256" key="1">
    <source>
        <dbReference type="SAM" id="MobiDB-lite"/>
    </source>
</evidence>
<dbReference type="AlphaFoldDB" id="A0A318KWY1"/>
<evidence type="ECO:0000313" key="2">
    <source>
        <dbReference type="EMBL" id="PXX69271.1"/>
    </source>
</evidence>
<name>A0A318KWY1_9NOCA</name>
<evidence type="ECO:0000313" key="3">
    <source>
        <dbReference type="Proteomes" id="UP000247569"/>
    </source>
</evidence>
<feature type="region of interest" description="Disordered" evidence="1">
    <location>
        <begin position="48"/>
        <end position="70"/>
    </location>
</feature>
<gene>
    <name evidence="2" type="ORF">DFR70_102960</name>
</gene>
<dbReference type="EMBL" id="QJKF01000002">
    <property type="protein sequence ID" value="PXX69271.1"/>
    <property type="molecule type" value="Genomic_DNA"/>
</dbReference>
<accession>A0A318KWY1</accession>
<proteinExistence type="predicted"/>
<dbReference type="Proteomes" id="UP000247569">
    <property type="component" value="Unassembled WGS sequence"/>
</dbReference>
<keyword evidence="3" id="KW-1185">Reference proteome</keyword>
<organism evidence="2 3">
    <name type="scientific">Nocardia tenerifensis</name>
    <dbReference type="NCBI Taxonomy" id="228006"/>
    <lineage>
        <taxon>Bacteria</taxon>
        <taxon>Bacillati</taxon>
        <taxon>Actinomycetota</taxon>
        <taxon>Actinomycetes</taxon>
        <taxon>Mycobacteriales</taxon>
        <taxon>Nocardiaceae</taxon>
        <taxon>Nocardia</taxon>
    </lineage>
</organism>
<comment type="caution">
    <text evidence="2">The sequence shown here is derived from an EMBL/GenBank/DDBJ whole genome shotgun (WGS) entry which is preliminary data.</text>
</comment>
<protein>
    <submittedName>
        <fullName evidence="2">Uncharacterized protein</fullName>
    </submittedName>
</protein>